<keyword evidence="8" id="KW-1185">Reference proteome</keyword>
<dbReference type="Gene3D" id="3.30.565.10">
    <property type="entry name" value="Histidine kinase-like ATPase, C-terminal domain"/>
    <property type="match status" value="1"/>
</dbReference>
<evidence type="ECO:0000313" key="7">
    <source>
        <dbReference type="EMBL" id="MBD8081500.1"/>
    </source>
</evidence>
<dbReference type="PANTHER" id="PTHR43711">
    <property type="entry name" value="TWO-COMPONENT HISTIDINE KINASE"/>
    <property type="match status" value="1"/>
</dbReference>
<dbReference type="SUPFAM" id="SSF55781">
    <property type="entry name" value="GAF domain-like"/>
    <property type="match status" value="1"/>
</dbReference>
<name>A0ABR8Z867_9FLAO</name>
<accession>A0ABR8Z867</accession>
<evidence type="ECO:0000256" key="2">
    <source>
        <dbReference type="ARBA" id="ARBA00012438"/>
    </source>
</evidence>
<dbReference type="InterPro" id="IPR003661">
    <property type="entry name" value="HisK_dim/P_dom"/>
</dbReference>
<comment type="catalytic activity">
    <reaction evidence="1">
        <text>ATP + protein L-histidine = ADP + protein N-phospho-L-histidine.</text>
        <dbReference type="EC" id="2.7.13.3"/>
    </reaction>
</comment>
<evidence type="ECO:0000256" key="4">
    <source>
        <dbReference type="ARBA" id="ARBA00022777"/>
    </source>
</evidence>
<keyword evidence="4 7" id="KW-0418">Kinase</keyword>
<evidence type="ECO:0000259" key="6">
    <source>
        <dbReference type="PROSITE" id="PS50109"/>
    </source>
</evidence>
<proteinExistence type="predicted"/>
<feature type="domain" description="Histidine kinase" evidence="6">
    <location>
        <begin position="185"/>
        <end position="396"/>
    </location>
</feature>
<gene>
    <name evidence="7" type="ORF">IC610_03570</name>
</gene>
<dbReference type="InterPro" id="IPR036097">
    <property type="entry name" value="HisK_dim/P_sf"/>
</dbReference>
<dbReference type="Gene3D" id="3.30.450.40">
    <property type="match status" value="1"/>
</dbReference>
<dbReference type="SUPFAM" id="SSF47384">
    <property type="entry name" value="Homodimeric domain of signal transducing histidine kinase"/>
    <property type="match status" value="1"/>
</dbReference>
<evidence type="ECO:0000256" key="3">
    <source>
        <dbReference type="ARBA" id="ARBA00022679"/>
    </source>
</evidence>
<dbReference type="SMART" id="SM00387">
    <property type="entry name" value="HATPase_c"/>
    <property type="match status" value="1"/>
</dbReference>
<dbReference type="CDD" id="cd00082">
    <property type="entry name" value="HisKA"/>
    <property type="match status" value="1"/>
</dbReference>
<dbReference type="PROSITE" id="PS50109">
    <property type="entry name" value="HIS_KIN"/>
    <property type="match status" value="1"/>
</dbReference>
<dbReference type="InterPro" id="IPR036890">
    <property type="entry name" value="HATPase_C_sf"/>
</dbReference>
<dbReference type="Pfam" id="PF02518">
    <property type="entry name" value="HATPase_c"/>
    <property type="match status" value="1"/>
</dbReference>
<evidence type="ECO:0000256" key="1">
    <source>
        <dbReference type="ARBA" id="ARBA00000085"/>
    </source>
</evidence>
<evidence type="ECO:0000313" key="8">
    <source>
        <dbReference type="Proteomes" id="UP000637299"/>
    </source>
</evidence>
<dbReference type="EC" id="2.7.13.3" evidence="2"/>
<dbReference type="InterPro" id="IPR003594">
    <property type="entry name" value="HATPase_dom"/>
</dbReference>
<keyword evidence="3" id="KW-0808">Transferase</keyword>
<dbReference type="RefSeq" id="WP_191735275.1">
    <property type="nucleotide sequence ID" value="NZ_JACYFS010000001.1"/>
</dbReference>
<sequence>MKDPQEDIDFQKDILHINQIPAVAKILEVICSTTGMGFATVARVTKDRWIACAVEDRINFGLGVGGELNVQTTLCHQVMSFHEAIAIDHVAEDPKYFDHHTPKTYGLQSYISIPIILTNGNFFGTLCAIDPNPALVNNEKTINMFKLFAELIAFHLETLHNLSDTQEKLVEEQNNAEIREQFIAILGHDLRNPVGAISTASQLLNRILTEERNIKLVKIIQDSTIRVRGLIDNMLDFASGRLGGGIGLDYDNSDTIFNTLQQVISELQTSNPTREIQTDLDLKNEVKGDYKRIAQLFSNLLGNAISHGDKNAPIILKAKSDNDIFEVCVINKGTKIPLETQEQLFKPFSRGKVNQMEKGLGLGLYIAQEIAIAHKGKIKVNSSDDETCFTFTFPLS</sequence>
<dbReference type="Gene3D" id="1.10.287.130">
    <property type="match status" value="1"/>
</dbReference>
<dbReference type="EMBL" id="JACYFS010000001">
    <property type="protein sequence ID" value="MBD8081500.1"/>
    <property type="molecule type" value="Genomic_DNA"/>
</dbReference>
<comment type="caution">
    <text evidence="7">The sequence shown here is derived from an EMBL/GenBank/DDBJ whole genome shotgun (WGS) entry which is preliminary data.</text>
</comment>
<protein>
    <recommendedName>
        <fullName evidence="2">histidine kinase</fullName>
        <ecNumber evidence="2">2.7.13.3</ecNumber>
    </recommendedName>
</protein>
<dbReference type="GO" id="GO:0016301">
    <property type="term" value="F:kinase activity"/>
    <property type="evidence" value="ECO:0007669"/>
    <property type="project" value="UniProtKB-KW"/>
</dbReference>
<dbReference type="Proteomes" id="UP000637299">
    <property type="component" value="Unassembled WGS sequence"/>
</dbReference>
<dbReference type="InterPro" id="IPR029016">
    <property type="entry name" value="GAF-like_dom_sf"/>
</dbReference>
<reference evidence="7 8" key="1">
    <citation type="submission" date="2020-09" db="EMBL/GenBank/DDBJ databases">
        <title>Genome seq and assembly of Chryseobacterium sp.</title>
        <authorList>
            <person name="Chhetri G."/>
        </authorList>
    </citation>
    <scope>NUCLEOTIDE SEQUENCE [LARGE SCALE GENOMIC DNA]</scope>
    <source>
        <strain evidence="7 8">GCR10</strain>
    </source>
</reference>
<dbReference type="Pfam" id="PF00512">
    <property type="entry name" value="HisKA"/>
    <property type="match status" value="1"/>
</dbReference>
<dbReference type="Pfam" id="PF01590">
    <property type="entry name" value="GAF"/>
    <property type="match status" value="1"/>
</dbReference>
<dbReference type="SUPFAM" id="SSF55874">
    <property type="entry name" value="ATPase domain of HSP90 chaperone/DNA topoisomerase II/histidine kinase"/>
    <property type="match status" value="1"/>
</dbReference>
<dbReference type="InterPro" id="IPR005467">
    <property type="entry name" value="His_kinase_dom"/>
</dbReference>
<dbReference type="PANTHER" id="PTHR43711:SF1">
    <property type="entry name" value="HISTIDINE KINASE 1"/>
    <property type="match status" value="1"/>
</dbReference>
<organism evidence="7 8">
    <name type="scientific">Chryseobacterium caseinilyticum</name>
    <dbReference type="NCBI Taxonomy" id="2771428"/>
    <lineage>
        <taxon>Bacteria</taxon>
        <taxon>Pseudomonadati</taxon>
        <taxon>Bacteroidota</taxon>
        <taxon>Flavobacteriia</taxon>
        <taxon>Flavobacteriales</taxon>
        <taxon>Weeksellaceae</taxon>
        <taxon>Chryseobacterium group</taxon>
        <taxon>Chryseobacterium</taxon>
    </lineage>
</organism>
<keyword evidence="5" id="KW-0902">Two-component regulatory system</keyword>
<dbReference type="SMART" id="SM00388">
    <property type="entry name" value="HisKA"/>
    <property type="match status" value="1"/>
</dbReference>
<dbReference type="InterPro" id="IPR003018">
    <property type="entry name" value="GAF"/>
</dbReference>
<dbReference type="InterPro" id="IPR050736">
    <property type="entry name" value="Sensor_HK_Regulatory"/>
</dbReference>
<evidence type="ECO:0000256" key="5">
    <source>
        <dbReference type="ARBA" id="ARBA00023012"/>
    </source>
</evidence>